<dbReference type="OrthoDB" id="1522571at2"/>
<sequence>MSETPVKPETEEIDLLELAKKIWAKRRFIIKYALIGAVAGLVIGFSLPKEYTSSVKMAPEEGKSNKTSNMAGPAALAGFDLSGAGGVDGINLMLYPDVVQSTPFIVELSQIPVQPKKSGKLSLYDYIGTELSSPWWGYIISAPAKVIGWVMSIGQEKEAVGSGINPKALTHEQAQVLESLSKRINISVDKKTSVITASSTMQDPVVAAAVTDSMVRKLEEYMGDYRTEKAKRDLAFTQESYQSARESYHETQRRYASYMDATQNVARQSVRAEQERLRNEQTLAYGVYSQLAQQLEMAKLKVQEQTPCVTIIEPAGVPTRKSNTSKAVILIAFTFLGAFAASGIVVVKDLFFKKENPDEGTGIGDNPSLS</sequence>
<keyword evidence="2" id="KW-1003">Cell membrane</keyword>
<dbReference type="Pfam" id="PF02706">
    <property type="entry name" value="Wzz"/>
    <property type="match status" value="1"/>
</dbReference>
<evidence type="ECO:0000256" key="3">
    <source>
        <dbReference type="ARBA" id="ARBA00022692"/>
    </source>
</evidence>
<evidence type="ECO:0000256" key="6">
    <source>
        <dbReference type="SAM" id="Phobius"/>
    </source>
</evidence>
<evidence type="ECO:0000313" key="8">
    <source>
        <dbReference type="EMBL" id="EHB91765.1"/>
    </source>
</evidence>
<dbReference type="InterPro" id="IPR003856">
    <property type="entry name" value="LPS_length_determ_N"/>
</dbReference>
<dbReference type="GeneID" id="92815159"/>
<protein>
    <recommendedName>
        <fullName evidence="7">Polysaccharide chain length determinant N-terminal domain-containing protein</fullName>
    </recommendedName>
</protein>
<evidence type="ECO:0000313" key="9">
    <source>
        <dbReference type="Proteomes" id="UP000006008"/>
    </source>
</evidence>
<evidence type="ECO:0000259" key="7">
    <source>
        <dbReference type="Pfam" id="PF02706"/>
    </source>
</evidence>
<dbReference type="Proteomes" id="UP000006008">
    <property type="component" value="Unassembled WGS sequence"/>
</dbReference>
<evidence type="ECO:0000256" key="1">
    <source>
        <dbReference type="ARBA" id="ARBA00004651"/>
    </source>
</evidence>
<organism evidence="8 9">
    <name type="scientific">Alistipes indistinctus YIT 12060</name>
    <dbReference type="NCBI Taxonomy" id="742725"/>
    <lineage>
        <taxon>Bacteria</taxon>
        <taxon>Pseudomonadati</taxon>
        <taxon>Bacteroidota</taxon>
        <taxon>Bacteroidia</taxon>
        <taxon>Bacteroidales</taxon>
        <taxon>Rikenellaceae</taxon>
        <taxon>Alistipes</taxon>
    </lineage>
</organism>
<dbReference type="PANTHER" id="PTHR32309:SF13">
    <property type="entry name" value="FERRIC ENTEROBACTIN TRANSPORT PROTEIN FEPE"/>
    <property type="match status" value="1"/>
</dbReference>
<dbReference type="EMBL" id="ADLD01000013">
    <property type="protein sequence ID" value="EHB91765.1"/>
    <property type="molecule type" value="Genomic_DNA"/>
</dbReference>
<dbReference type="STRING" id="742725.HMPREF9450_01814"/>
<dbReference type="HOGENOM" id="CLU_062217_1_0_10"/>
<keyword evidence="3 6" id="KW-0812">Transmembrane</keyword>
<feature type="domain" description="Polysaccharide chain length determinant N-terminal" evidence="7">
    <location>
        <begin position="11"/>
        <end position="71"/>
    </location>
</feature>
<gene>
    <name evidence="8" type="ORF">HMPREF9450_01814</name>
</gene>
<dbReference type="AlphaFoldDB" id="G5HAZ9"/>
<dbReference type="PANTHER" id="PTHR32309">
    <property type="entry name" value="TYROSINE-PROTEIN KINASE"/>
    <property type="match status" value="1"/>
</dbReference>
<feature type="transmembrane region" description="Helical" evidence="6">
    <location>
        <begin position="28"/>
        <end position="47"/>
    </location>
</feature>
<dbReference type="eggNOG" id="COG3765">
    <property type="taxonomic scope" value="Bacteria"/>
</dbReference>
<dbReference type="PATRIC" id="fig|742725.3.peg.1909"/>
<dbReference type="InterPro" id="IPR050445">
    <property type="entry name" value="Bact_polysacc_biosynth/exp"/>
</dbReference>
<keyword evidence="5 6" id="KW-0472">Membrane</keyword>
<proteinExistence type="predicted"/>
<reference evidence="8 9" key="1">
    <citation type="submission" date="2011-08" db="EMBL/GenBank/DDBJ databases">
        <title>The Genome Sequence of Alistipes indistinctus YIT 12060.</title>
        <authorList>
            <consortium name="The Broad Institute Genome Sequencing Platform"/>
            <person name="Earl A."/>
            <person name="Ward D."/>
            <person name="Feldgarden M."/>
            <person name="Gevers D."/>
            <person name="Morotomi M."/>
            <person name="Young S.K."/>
            <person name="Zeng Q."/>
            <person name="Gargeya S."/>
            <person name="Fitzgerald M."/>
            <person name="Haas B."/>
            <person name="Abouelleil A."/>
            <person name="Alvarado L."/>
            <person name="Arachchi H.M."/>
            <person name="Berlin A."/>
            <person name="Brown A."/>
            <person name="Chapman S.B."/>
            <person name="Chen Z."/>
            <person name="Dunbar C."/>
            <person name="Freedman E."/>
            <person name="Gearin G."/>
            <person name="Gellesch M."/>
            <person name="Goldberg J."/>
            <person name="Griggs A."/>
            <person name="Gujja S."/>
            <person name="Heiman D."/>
            <person name="Howarth C."/>
            <person name="Larson L."/>
            <person name="Lui A."/>
            <person name="MacDonald P.J.P."/>
            <person name="Montmayeur A."/>
            <person name="Murphy C."/>
            <person name="Neiman D."/>
            <person name="Pearson M."/>
            <person name="Priest M."/>
            <person name="Roberts A."/>
            <person name="Saif S."/>
            <person name="Shea T."/>
            <person name="Shenoy N."/>
            <person name="Sisk P."/>
            <person name="Stolte C."/>
            <person name="Sykes S."/>
            <person name="Wortman J."/>
            <person name="Nusbaum C."/>
            <person name="Birren B."/>
        </authorList>
    </citation>
    <scope>NUCLEOTIDE SEQUENCE [LARGE SCALE GENOMIC DNA]</scope>
    <source>
        <strain evidence="8 9">YIT 12060</strain>
    </source>
</reference>
<comment type="subcellular location">
    <subcellularLocation>
        <location evidence="1">Cell membrane</location>
        <topology evidence="1">Multi-pass membrane protein</topology>
    </subcellularLocation>
</comment>
<accession>G5HAZ9</accession>
<name>G5HAZ9_9BACT</name>
<dbReference type="RefSeq" id="WP_009134620.1">
    <property type="nucleotide sequence ID" value="NZ_CP102250.1"/>
</dbReference>
<dbReference type="GO" id="GO:0004713">
    <property type="term" value="F:protein tyrosine kinase activity"/>
    <property type="evidence" value="ECO:0007669"/>
    <property type="project" value="TreeGrafter"/>
</dbReference>
<feature type="transmembrane region" description="Helical" evidence="6">
    <location>
        <begin position="327"/>
        <end position="347"/>
    </location>
</feature>
<keyword evidence="9" id="KW-1185">Reference proteome</keyword>
<evidence type="ECO:0000256" key="2">
    <source>
        <dbReference type="ARBA" id="ARBA00022475"/>
    </source>
</evidence>
<evidence type="ECO:0000256" key="5">
    <source>
        <dbReference type="ARBA" id="ARBA00023136"/>
    </source>
</evidence>
<keyword evidence="4 6" id="KW-1133">Transmembrane helix</keyword>
<dbReference type="GO" id="GO:0005886">
    <property type="term" value="C:plasma membrane"/>
    <property type="evidence" value="ECO:0007669"/>
    <property type="project" value="UniProtKB-SubCell"/>
</dbReference>
<evidence type="ECO:0000256" key="4">
    <source>
        <dbReference type="ARBA" id="ARBA00022989"/>
    </source>
</evidence>
<comment type="caution">
    <text evidence="8">The sequence shown here is derived from an EMBL/GenBank/DDBJ whole genome shotgun (WGS) entry which is preliminary data.</text>
</comment>